<proteinExistence type="predicted"/>
<dbReference type="KEGG" id="fox:FOXG_11460"/>
<sequence>MGIISPVSDLFKRMDSRGILTLCRQSPPLPPQCIPSGEHNVFLGNSP</sequence>
<accession>A0A0J9VLH6</accession>
<organism evidence="1 2">
    <name type="scientific">Fusarium oxysporum f. sp. lycopersici (strain 4287 / CBS 123668 / FGSC 9935 / NRRL 34936)</name>
    <name type="common">Fusarium vascular wilt of tomato</name>
    <dbReference type="NCBI Taxonomy" id="426428"/>
    <lineage>
        <taxon>Eukaryota</taxon>
        <taxon>Fungi</taxon>
        <taxon>Dikarya</taxon>
        <taxon>Ascomycota</taxon>
        <taxon>Pezizomycotina</taxon>
        <taxon>Sordariomycetes</taxon>
        <taxon>Hypocreomycetidae</taxon>
        <taxon>Hypocreales</taxon>
        <taxon>Nectriaceae</taxon>
        <taxon>Fusarium</taxon>
        <taxon>Fusarium oxysporum species complex</taxon>
    </lineage>
</organism>
<protein>
    <submittedName>
        <fullName evidence="1">Uncharacterized protein</fullName>
    </submittedName>
</protein>
<dbReference type="RefSeq" id="XP_018249671.1">
    <property type="nucleotide sequence ID" value="XM_018391085.1"/>
</dbReference>
<reference evidence="1" key="1">
    <citation type="submission" date="2007-04" db="EMBL/GenBank/DDBJ databases">
        <authorList>
            <consortium name="The Broad Institute Genome Sequencing Platform"/>
            <person name="Birren B."/>
            <person name="Lander E."/>
            <person name="Galagan J."/>
            <person name="Nusbaum C."/>
            <person name="Devon K."/>
            <person name="Ma L.-J."/>
            <person name="Jaffe D."/>
            <person name="Butler J."/>
            <person name="Alvarez P."/>
            <person name="Gnerre S."/>
            <person name="Grabherr M."/>
            <person name="Kleber M."/>
            <person name="Mauceli E."/>
            <person name="Brockman W."/>
            <person name="MacCallum I.A."/>
            <person name="Young S."/>
            <person name="LaButti K."/>
            <person name="DeCaprio D."/>
            <person name="Crawford M."/>
            <person name="Koehrsen M."/>
            <person name="Engels R."/>
            <person name="Montgomery P."/>
            <person name="Pearson M."/>
            <person name="Howarth C."/>
            <person name="Larson L."/>
            <person name="White J."/>
            <person name="O'Leary S."/>
            <person name="Kodira C."/>
            <person name="Zeng Q."/>
            <person name="Yandava C."/>
            <person name="Alvarado L."/>
            <person name="Kistler C."/>
            <person name="Shim W.-B."/>
            <person name="Kang S."/>
            <person name="Woloshuk C."/>
        </authorList>
    </citation>
    <scope>NUCLEOTIDE SEQUENCE</scope>
    <source>
        <strain evidence="1">4287</strain>
    </source>
</reference>
<gene>
    <name evidence="1" type="ORF">FOXG_11460</name>
</gene>
<name>A0A0J9VLH6_FUSO4</name>
<dbReference type="GeneID" id="28952863"/>
<dbReference type="Proteomes" id="UP000009097">
    <property type="component" value="Unassembled WGS sequence"/>
</dbReference>
<dbReference type="VEuPathDB" id="FungiDB:FOXG_11460"/>
<dbReference type="EMBL" id="DS231710">
    <property type="protein sequence ID" value="KNB11626.1"/>
    <property type="molecule type" value="Genomic_DNA"/>
</dbReference>
<evidence type="ECO:0000313" key="1">
    <source>
        <dbReference type="EMBL" id="KNB11626.1"/>
    </source>
</evidence>
<dbReference type="AlphaFoldDB" id="A0A0J9VLH6"/>
<evidence type="ECO:0000313" key="2">
    <source>
        <dbReference type="Proteomes" id="UP000009097"/>
    </source>
</evidence>
<reference evidence="1" key="2">
    <citation type="journal article" date="2010" name="Nature">
        <title>Comparative genomics reveals mobile pathogenicity chromosomes in Fusarium.</title>
        <authorList>
            <person name="Ma L.J."/>
            <person name="van der Does H.C."/>
            <person name="Borkovich K.A."/>
            <person name="Coleman J.J."/>
            <person name="Daboussi M.J."/>
            <person name="Di Pietro A."/>
            <person name="Dufresne M."/>
            <person name="Freitag M."/>
            <person name="Grabherr M."/>
            <person name="Henrissat B."/>
            <person name="Houterman P.M."/>
            <person name="Kang S."/>
            <person name="Shim W.B."/>
            <person name="Woloshuk C."/>
            <person name="Xie X."/>
            <person name="Xu J.R."/>
            <person name="Antoniw J."/>
            <person name="Baker S.E."/>
            <person name="Bluhm B.H."/>
            <person name="Breakspear A."/>
            <person name="Brown D.W."/>
            <person name="Butchko R.A."/>
            <person name="Chapman S."/>
            <person name="Coulson R."/>
            <person name="Coutinho P.M."/>
            <person name="Danchin E.G."/>
            <person name="Diener A."/>
            <person name="Gale L.R."/>
            <person name="Gardiner D.M."/>
            <person name="Goff S."/>
            <person name="Hammond-Kosack K.E."/>
            <person name="Hilburn K."/>
            <person name="Hua-Van A."/>
            <person name="Jonkers W."/>
            <person name="Kazan K."/>
            <person name="Kodira C.D."/>
            <person name="Koehrsen M."/>
            <person name="Kumar L."/>
            <person name="Lee Y.H."/>
            <person name="Li L."/>
            <person name="Manners J.M."/>
            <person name="Miranda-Saavedra D."/>
            <person name="Mukherjee M."/>
            <person name="Park G."/>
            <person name="Park J."/>
            <person name="Park S.Y."/>
            <person name="Proctor R.H."/>
            <person name="Regev A."/>
            <person name="Ruiz-Roldan M.C."/>
            <person name="Sain D."/>
            <person name="Sakthikumar S."/>
            <person name="Sykes S."/>
            <person name="Schwartz D.C."/>
            <person name="Turgeon B.G."/>
            <person name="Wapinski I."/>
            <person name="Yoder O."/>
            <person name="Young S."/>
            <person name="Zeng Q."/>
            <person name="Zhou S."/>
            <person name="Galagan J."/>
            <person name="Cuomo C.A."/>
            <person name="Kistler H.C."/>
            <person name="Rep M."/>
        </authorList>
    </citation>
    <scope>NUCLEOTIDE SEQUENCE [LARGE SCALE GENOMIC DNA]</scope>
    <source>
        <strain evidence="1">4287</strain>
    </source>
</reference>